<dbReference type="Gramene" id="PNT62026">
    <property type="protein sequence ID" value="PNT62026"/>
    <property type="gene ID" value="BRADI_5g24331v3"/>
</dbReference>
<dbReference type="InParanoid" id="A0A2K2CJ21"/>
<keyword evidence="1" id="KW-0472">Membrane</keyword>
<keyword evidence="4" id="KW-1185">Reference proteome</keyword>
<proteinExistence type="predicted"/>
<sequence>MVRALDLSVAAKGFAAGAVSAQHAAPGTVVGFVFVFVAAVAIVAMAAFGCADGASGPKRRSHWGGGGAGGGAGCGGGGGGCGGGGGGGGCGGGGGGC</sequence>
<name>A0A2K2CJ21_BRADI</name>
<evidence type="ECO:0000313" key="4">
    <source>
        <dbReference type="Proteomes" id="UP000008810"/>
    </source>
</evidence>
<protein>
    <recommendedName>
        <fullName evidence="5">Glycine-rich protein</fullName>
    </recommendedName>
</protein>
<accession>A0A2K2CJ21</accession>
<keyword evidence="1" id="KW-1133">Transmembrane helix</keyword>
<dbReference type="Proteomes" id="UP000008810">
    <property type="component" value="Chromosome 5"/>
</dbReference>
<evidence type="ECO:0000313" key="3">
    <source>
        <dbReference type="EnsemblPlants" id="PNT62026"/>
    </source>
</evidence>
<reference evidence="2" key="2">
    <citation type="submission" date="2017-06" db="EMBL/GenBank/DDBJ databases">
        <title>WGS assembly of Brachypodium distachyon.</title>
        <authorList>
            <consortium name="The International Brachypodium Initiative"/>
            <person name="Lucas S."/>
            <person name="Harmon-Smith M."/>
            <person name="Lail K."/>
            <person name="Tice H."/>
            <person name="Grimwood J."/>
            <person name="Bruce D."/>
            <person name="Barry K."/>
            <person name="Shu S."/>
            <person name="Lindquist E."/>
            <person name="Wang M."/>
            <person name="Pitluck S."/>
            <person name="Vogel J.P."/>
            <person name="Garvin D.F."/>
            <person name="Mockler T.C."/>
            <person name="Schmutz J."/>
            <person name="Rokhsar D."/>
            <person name="Bevan M.W."/>
        </authorList>
    </citation>
    <scope>NUCLEOTIDE SEQUENCE</scope>
    <source>
        <strain evidence="2">Bd21</strain>
    </source>
</reference>
<dbReference type="EMBL" id="CM000884">
    <property type="protein sequence ID" value="PNT62026.1"/>
    <property type="molecule type" value="Genomic_DNA"/>
</dbReference>
<dbReference type="AlphaFoldDB" id="A0A2K2CJ21"/>
<organism evidence="2">
    <name type="scientific">Brachypodium distachyon</name>
    <name type="common">Purple false brome</name>
    <name type="synonym">Trachynia distachya</name>
    <dbReference type="NCBI Taxonomy" id="15368"/>
    <lineage>
        <taxon>Eukaryota</taxon>
        <taxon>Viridiplantae</taxon>
        <taxon>Streptophyta</taxon>
        <taxon>Embryophyta</taxon>
        <taxon>Tracheophyta</taxon>
        <taxon>Spermatophyta</taxon>
        <taxon>Magnoliopsida</taxon>
        <taxon>Liliopsida</taxon>
        <taxon>Poales</taxon>
        <taxon>Poaceae</taxon>
        <taxon>BOP clade</taxon>
        <taxon>Pooideae</taxon>
        <taxon>Stipodae</taxon>
        <taxon>Brachypodieae</taxon>
        <taxon>Brachypodium</taxon>
    </lineage>
</organism>
<keyword evidence="1" id="KW-0812">Transmembrane</keyword>
<dbReference type="EnsemblPlants" id="PNT62026">
    <property type="protein sequence ID" value="PNT62026"/>
    <property type="gene ID" value="BRADI_5g24331v3"/>
</dbReference>
<dbReference type="FunCoup" id="A0A2K2CJ21">
    <property type="interactions" value="220"/>
</dbReference>
<reference evidence="2 3" key="1">
    <citation type="journal article" date="2010" name="Nature">
        <title>Genome sequencing and analysis of the model grass Brachypodium distachyon.</title>
        <authorList>
            <consortium name="International Brachypodium Initiative"/>
        </authorList>
    </citation>
    <scope>NUCLEOTIDE SEQUENCE [LARGE SCALE GENOMIC DNA]</scope>
    <source>
        <strain evidence="2 3">Bd21</strain>
    </source>
</reference>
<reference evidence="3" key="3">
    <citation type="submission" date="2018-08" db="UniProtKB">
        <authorList>
            <consortium name="EnsemblPlants"/>
        </authorList>
    </citation>
    <scope>IDENTIFICATION</scope>
    <source>
        <strain evidence="3">cv. Bd21</strain>
    </source>
</reference>
<feature type="transmembrane region" description="Helical" evidence="1">
    <location>
        <begin position="31"/>
        <end position="51"/>
    </location>
</feature>
<evidence type="ECO:0000256" key="1">
    <source>
        <dbReference type="SAM" id="Phobius"/>
    </source>
</evidence>
<evidence type="ECO:0008006" key="5">
    <source>
        <dbReference type="Google" id="ProtNLM"/>
    </source>
</evidence>
<evidence type="ECO:0000313" key="2">
    <source>
        <dbReference type="EMBL" id="PNT62026.1"/>
    </source>
</evidence>
<gene>
    <name evidence="2" type="ORF">BRADI_5g24331v3</name>
</gene>